<dbReference type="InterPro" id="IPR050179">
    <property type="entry name" value="Trans_hexapeptide_repeat"/>
</dbReference>
<gene>
    <name evidence="3" type="ORF">SHI21_10435</name>
</gene>
<comment type="similarity">
    <text evidence="1">Belongs to the transferase hexapeptide repeat family.</text>
</comment>
<dbReference type="PANTHER" id="PTHR43300">
    <property type="entry name" value="ACETYLTRANSFERASE"/>
    <property type="match status" value="1"/>
</dbReference>
<dbReference type="InterPro" id="IPR020019">
    <property type="entry name" value="AcTrfase_PglD-like"/>
</dbReference>
<dbReference type="NCBIfam" id="TIGR03570">
    <property type="entry name" value="NeuD_NnaD"/>
    <property type="match status" value="1"/>
</dbReference>
<dbReference type="SUPFAM" id="SSF51161">
    <property type="entry name" value="Trimeric LpxA-like enzymes"/>
    <property type="match status" value="1"/>
</dbReference>
<dbReference type="EMBL" id="JAYGJQ010000002">
    <property type="protein sequence ID" value="MEA9356625.1"/>
    <property type="molecule type" value="Genomic_DNA"/>
</dbReference>
<dbReference type="InterPro" id="IPR011004">
    <property type="entry name" value="Trimer_LpxA-like_sf"/>
</dbReference>
<dbReference type="RefSeq" id="WP_323576434.1">
    <property type="nucleotide sequence ID" value="NZ_JAYGJQ010000002.1"/>
</dbReference>
<feature type="domain" description="PglD N-terminal" evidence="2">
    <location>
        <begin position="4"/>
        <end position="83"/>
    </location>
</feature>
<name>A0ABU5VYE9_9BACT</name>
<evidence type="ECO:0000256" key="1">
    <source>
        <dbReference type="ARBA" id="ARBA00007274"/>
    </source>
</evidence>
<proteinExistence type="inferred from homology"/>
<dbReference type="InterPro" id="IPR041561">
    <property type="entry name" value="PglD_N"/>
</dbReference>
<evidence type="ECO:0000259" key="2">
    <source>
        <dbReference type="Pfam" id="PF17836"/>
    </source>
</evidence>
<dbReference type="Pfam" id="PF17836">
    <property type="entry name" value="PglD_N"/>
    <property type="match status" value="1"/>
</dbReference>
<evidence type="ECO:0000313" key="4">
    <source>
        <dbReference type="Proteomes" id="UP001302274"/>
    </source>
</evidence>
<accession>A0ABU5VYE9</accession>
<evidence type="ECO:0000313" key="3">
    <source>
        <dbReference type="EMBL" id="MEA9356625.1"/>
    </source>
</evidence>
<dbReference type="Proteomes" id="UP001302274">
    <property type="component" value="Unassembled WGS sequence"/>
</dbReference>
<dbReference type="CDD" id="cd03360">
    <property type="entry name" value="LbH_AT_putative"/>
    <property type="match status" value="1"/>
</dbReference>
<protein>
    <submittedName>
        <fullName evidence="3">NeuD/PglB/VioB family sugar acetyltransferase</fullName>
    </submittedName>
</protein>
<reference evidence="3 4" key="1">
    <citation type="submission" date="2023-11" db="EMBL/GenBank/DDBJ databases">
        <title>A Novel Polar Bacteriovorax (B. antarcticus) Isolated from the Biocrust in Antarctica.</title>
        <authorList>
            <person name="Mun W."/>
            <person name="Choi S.Y."/>
            <person name="Mitchell R.J."/>
        </authorList>
    </citation>
    <scope>NUCLEOTIDE SEQUENCE [LARGE SCALE GENOMIC DNA]</scope>
    <source>
        <strain evidence="3 4">PP10</strain>
    </source>
</reference>
<dbReference type="PANTHER" id="PTHR43300:SF7">
    <property type="entry name" value="UDP-N-ACETYLBACILLOSAMINE N-ACETYLTRANSFERASE"/>
    <property type="match status" value="1"/>
</dbReference>
<keyword evidence="4" id="KW-1185">Reference proteome</keyword>
<sequence length="194" mass="20836">MKDLYLIGGGGHCRSCIDVIELEGQYRILGIFDRKENIGGEVLGYKIIGSDDDLAQYVSQSTFFLITVGQIKTADIRINIFDKLISLKAKLATVISPRSYVAKHAAVLEGTIVLHDALINSNAKVGMNCIINTKSLIEHDAVVGDHCHVSTAAVINGGCIIENGSFVGSNTVLKESITVPEKSVIPAGSFYRGK</sequence>
<organism evidence="3 4">
    <name type="scientific">Bacteriovorax antarcticus</name>
    <dbReference type="NCBI Taxonomy" id="3088717"/>
    <lineage>
        <taxon>Bacteria</taxon>
        <taxon>Pseudomonadati</taxon>
        <taxon>Bdellovibrionota</taxon>
        <taxon>Bacteriovoracia</taxon>
        <taxon>Bacteriovoracales</taxon>
        <taxon>Bacteriovoracaceae</taxon>
        <taxon>Bacteriovorax</taxon>
    </lineage>
</organism>
<comment type="caution">
    <text evidence="3">The sequence shown here is derived from an EMBL/GenBank/DDBJ whole genome shotgun (WGS) entry which is preliminary data.</text>
</comment>
<dbReference type="Gene3D" id="2.160.10.10">
    <property type="entry name" value="Hexapeptide repeat proteins"/>
    <property type="match status" value="1"/>
</dbReference>
<dbReference type="Gene3D" id="3.40.50.20">
    <property type="match status" value="1"/>
</dbReference>